<reference evidence="16" key="1">
    <citation type="submission" date="2013-05" db="EMBL/GenBank/DDBJ databases">
        <authorList>
            <person name="Yim A.K.Y."/>
            <person name="Chan T.F."/>
            <person name="Ji K.M."/>
            <person name="Liu X.Y."/>
            <person name="Zhou J.W."/>
            <person name="Li R.Q."/>
            <person name="Yang K.Y."/>
            <person name="Li J."/>
            <person name="Li M."/>
            <person name="Law P.T.W."/>
            <person name="Wu Y.L."/>
            <person name="Cai Z.L."/>
            <person name="Qin H."/>
            <person name="Bao Y."/>
            <person name="Leung R.K.K."/>
            <person name="Ng P.K.S."/>
            <person name="Zou J."/>
            <person name="Zhong X.J."/>
            <person name="Ran P.X."/>
            <person name="Zhong N.S."/>
            <person name="Liu Z.G."/>
            <person name="Tsui S.K.W."/>
        </authorList>
    </citation>
    <scope>NUCLEOTIDE SEQUENCE</scope>
    <source>
        <strain evidence="16">Derf</strain>
        <tissue evidence="16">Whole organism</tissue>
    </source>
</reference>
<feature type="domain" description="Nuclear receptor" evidence="13">
    <location>
        <begin position="205"/>
        <end position="280"/>
    </location>
</feature>
<evidence type="ECO:0000256" key="5">
    <source>
        <dbReference type="ARBA" id="ARBA00022990"/>
    </source>
</evidence>
<dbReference type="InterPro" id="IPR050200">
    <property type="entry name" value="Nuclear_hormone_rcpt_NR3"/>
</dbReference>
<keyword evidence="2 11" id="KW-0479">Metal-binding</keyword>
<keyword evidence="3 11" id="KW-0863">Zinc-finger</keyword>
<dbReference type="SUPFAM" id="SSF57716">
    <property type="entry name" value="Glucocorticoid receptor-like (DNA-binding domain)"/>
    <property type="match status" value="1"/>
</dbReference>
<reference evidence="15" key="2">
    <citation type="submission" date="2020-06" db="EMBL/GenBank/DDBJ databases">
        <authorList>
            <person name="Ji K."/>
            <person name="Li J."/>
        </authorList>
    </citation>
    <scope>NUCLEOTIDE SEQUENCE</scope>
    <source>
        <strain evidence="15">JKM2019</strain>
        <tissue evidence="15">Whole body</tissue>
    </source>
</reference>
<evidence type="ECO:0000256" key="6">
    <source>
        <dbReference type="ARBA" id="ARBA00023015"/>
    </source>
</evidence>
<dbReference type="CDD" id="cd07170">
    <property type="entry name" value="NR_DBD_ERR"/>
    <property type="match status" value="1"/>
</dbReference>
<dbReference type="GO" id="GO:0005634">
    <property type="term" value="C:nucleus"/>
    <property type="evidence" value="ECO:0007669"/>
    <property type="project" value="UniProtKB-SubCell"/>
</dbReference>
<keyword evidence="7 11" id="KW-0238">DNA-binding</keyword>
<keyword evidence="17" id="KW-1185">Reference proteome</keyword>
<reference evidence="16" key="4">
    <citation type="journal article" date="2022" name="Res Sq">
        <title>Comparative Genomics Reveals Insights into the Divergent Evolution of Astigmatic Mites and Household Pest Adaptations.</title>
        <authorList>
            <person name="Xiong Q."/>
            <person name="Wan A.T.-Y."/>
            <person name="Liu X.-Y."/>
            <person name="Fung C.S.-H."/>
            <person name="Xiao X."/>
            <person name="Malainual N."/>
            <person name="Hou J."/>
            <person name="Wang L."/>
            <person name="Wang M."/>
            <person name="Yang K."/>
            <person name="Cui Y."/>
            <person name="Leung E."/>
            <person name="Nong W."/>
            <person name="Shin S.-K."/>
            <person name="Au S."/>
            <person name="Jeong K.Y."/>
            <person name="Chew F.T."/>
            <person name="Hui J."/>
            <person name="Leung T.F."/>
            <person name="Tungtrongchitr A."/>
            <person name="Zhong N."/>
            <person name="Liu Z."/>
            <person name="Tsui S."/>
        </authorList>
    </citation>
    <scope>NUCLEOTIDE SEQUENCE</scope>
    <source>
        <strain evidence="16">Derf</strain>
        <tissue evidence="16">Whole organism</tissue>
    </source>
</reference>
<dbReference type="Pfam" id="PF00105">
    <property type="entry name" value="zf-C4"/>
    <property type="match status" value="1"/>
</dbReference>
<dbReference type="SMART" id="SM00399">
    <property type="entry name" value="ZnF_C4"/>
    <property type="match status" value="1"/>
</dbReference>
<evidence type="ECO:0000313" key="15">
    <source>
        <dbReference type="EMBL" id="KAH7645734.1"/>
    </source>
</evidence>
<dbReference type="EMBL" id="ASGP02000003">
    <property type="protein sequence ID" value="KAH9515922.1"/>
    <property type="molecule type" value="Genomic_DNA"/>
</dbReference>
<keyword evidence="10 11" id="KW-0539">Nucleus</keyword>
<dbReference type="OrthoDB" id="5799427at2759"/>
<dbReference type="PRINTS" id="PR00398">
    <property type="entry name" value="STRDHORMONER"/>
</dbReference>
<dbReference type="InterPro" id="IPR001723">
    <property type="entry name" value="Nuclear_hrmn_rcpt"/>
</dbReference>
<evidence type="ECO:0000256" key="10">
    <source>
        <dbReference type="ARBA" id="ARBA00023242"/>
    </source>
</evidence>
<reference evidence="15" key="3">
    <citation type="journal article" date="2021" name="World Allergy Organ. J.">
        <title>Chromosome-level assembly of Dermatophagoides farinae genome and transcriptome reveals two novel allergens Der f 37 and Der f 39.</title>
        <authorList>
            <person name="Chen J."/>
            <person name="Cai Z."/>
            <person name="Fan D."/>
            <person name="Hu J."/>
            <person name="Hou Y."/>
            <person name="He Y."/>
            <person name="Zhang Z."/>
            <person name="Zhao Z."/>
            <person name="Gao P."/>
            <person name="Hu W."/>
            <person name="Sun J."/>
            <person name="Li J."/>
            <person name="Ji K."/>
        </authorList>
    </citation>
    <scope>NUCLEOTIDE SEQUENCE</scope>
    <source>
        <strain evidence="15">JKM2019</strain>
    </source>
</reference>
<dbReference type="Pfam" id="PF00104">
    <property type="entry name" value="Hormone_recep"/>
    <property type="match status" value="1"/>
</dbReference>
<dbReference type="InterPro" id="IPR035500">
    <property type="entry name" value="NHR-like_dom_sf"/>
</dbReference>
<dbReference type="AlphaFoldDB" id="A0A922L782"/>
<evidence type="ECO:0000259" key="14">
    <source>
        <dbReference type="PROSITE" id="PS51843"/>
    </source>
</evidence>
<dbReference type="PROSITE" id="PS51843">
    <property type="entry name" value="NR_LBD"/>
    <property type="match status" value="1"/>
</dbReference>
<evidence type="ECO:0000256" key="1">
    <source>
        <dbReference type="ARBA" id="ARBA00004123"/>
    </source>
</evidence>
<dbReference type="GO" id="GO:0008270">
    <property type="term" value="F:zinc ion binding"/>
    <property type="evidence" value="ECO:0007669"/>
    <property type="project" value="UniProtKB-KW"/>
</dbReference>
<evidence type="ECO:0000256" key="2">
    <source>
        <dbReference type="ARBA" id="ARBA00022723"/>
    </source>
</evidence>
<dbReference type="Proteomes" id="UP000790347">
    <property type="component" value="Unassembled WGS sequence"/>
</dbReference>
<evidence type="ECO:0000313" key="16">
    <source>
        <dbReference type="EMBL" id="KAH9515922.1"/>
    </source>
</evidence>
<dbReference type="FunFam" id="3.30.50.10:FF:000008">
    <property type="entry name" value="estrogen-related receptor gamma isoform X1"/>
    <property type="match status" value="1"/>
</dbReference>
<evidence type="ECO:0000313" key="17">
    <source>
        <dbReference type="Proteomes" id="UP000790347"/>
    </source>
</evidence>
<dbReference type="InterPro" id="IPR000536">
    <property type="entry name" value="Nucl_hrmn_rcpt_lig-bd"/>
</dbReference>
<feature type="domain" description="NR LBD" evidence="14">
    <location>
        <begin position="311"/>
        <end position="569"/>
    </location>
</feature>
<evidence type="ECO:0000256" key="7">
    <source>
        <dbReference type="ARBA" id="ARBA00023125"/>
    </source>
</evidence>
<evidence type="ECO:0000256" key="4">
    <source>
        <dbReference type="ARBA" id="ARBA00022833"/>
    </source>
</evidence>
<dbReference type="PANTHER" id="PTHR48092">
    <property type="entry name" value="KNIRPS-RELATED PROTEIN-RELATED"/>
    <property type="match status" value="1"/>
</dbReference>
<dbReference type="InterPro" id="IPR001628">
    <property type="entry name" value="Znf_hrmn_rcpt"/>
</dbReference>
<protein>
    <submittedName>
        <fullName evidence="15">Estrogen-related receptor gamma-like protein</fullName>
    </submittedName>
</protein>
<sequence length="572" mass="64146">MSTTNATIISPLITKQIIKQEIIKEEDECIRYISTSTSSRNNSNSNSTTTSLNNEESLDVRNGHNYTAAIIKSTSNNQNTSHQHHQQQQQTISTLHRGVTTITTTANNNHRSSSANIKRIEFPISKHQINNSNSNSTTQTSINVDLFSAPASLEHSPSSSPLNYNNNNDTHHQEMFCSSTVSGDINTNVCLDTNDLNKVRDSSPKRLCLVCGDTASGFHYGVASCEACKAFFKRTIQGNIEYTCPATNNCEINKRRRKACQACRFQKCLRMGMLKEGVRLDRVRGGRQKYRRTSEAPYQGQNYSLKKSNIDDNRIIAALIKCEPEPIMSNANMHLYSPSSNNSISSVSSSQYKNLCILSELVDKELVATIAWAKQIPGFTDLILNDQMRLLQSTWAEILSLSLAFRSQQYSSPPNTPACLSPSNASSTTNPIFNKLVFATDFIIDDQQAAQCNAEELFAHLIQLIRRLNQLKIAKEEYLLMKAIILTNADIQLENQESVSKLRDTLLQTLQECVSILRPQSAINHLSQIFLCFPLLRQLDTVTRRLWSNILQEGSVPMQKLFVEMLESNVAF</sequence>
<dbReference type="Gene3D" id="1.10.565.10">
    <property type="entry name" value="Retinoid X Receptor"/>
    <property type="match status" value="1"/>
</dbReference>
<gene>
    <name evidence="16" type="ORF">DERF_006694</name>
    <name evidence="15" type="ORF">HUG17_1272</name>
</gene>
<evidence type="ECO:0000259" key="13">
    <source>
        <dbReference type="PROSITE" id="PS51030"/>
    </source>
</evidence>
<proteinExistence type="inferred from homology"/>
<dbReference type="GO" id="GO:0003700">
    <property type="term" value="F:DNA-binding transcription factor activity"/>
    <property type="evidence" value="ECO:0007669"/>
    <property type="project" value="InterPro"/>
</dbReference>
<name>A0A922L782_DERFA</name>
<dbReference type="PROSITE" id="PS00031">
    <property type="entry name" value="NUCLEAR_REC_DBD_1"/>
    <property type="match status" value="1"/>
</dbReference>
<dbReference type="EMBL" id="SDOV01000001">
    <property type="protein sequence ID" value="KAH7645734.1"/>
    <property type="molecule type" value="Genomic_DNA"/>
</dbReference>
<comment type="caution">
    <text evidence="16">The sequence shown here is derived from an EMBL/GenBank/DDBJ whole genome shotgun (WGS) entry which is preliminary data.</text>
</comment>
<dbReference type="PROSITE" id="PS51030">
    <property type="entry name" value="NUCLEAR_REC_DBD_2"/>
    <property type="match status" value="1"/>
</dbReference>
<feature type="compositionally biased region" description="Low complexity" evidence="12">
    <location>
        <begin position="36"/>
        <end position="55"/>
    </location>
</feature>
<dbReference type="SUPFAM" id="SSF48508">
    <property type="entry name" value="Nuclear receptor ligand-binding domain"/>
    <property type="match status" value="1"/>
</dbReference>
<feature type="region of interest" description="Disordered" evidence="12">
    <location>
        <begin position="36"/>
        <end position="57"/>
    </location>
</feature>
<comment type="similarity">
    <text evidence="11">Belongs to the nuclear hormone receptor family.</text>
</comment>
<evidence type="ECO:0000256" key="12">
    <source>
        <dbReference type="SAM" id="MobiDB-lite"/>
    </source>
</evidence>
<keyword evidence="6 11" id="KW-0805">Transcription regulation</keyword>
<dbReference type="GO" id="GO:0043565">
    <property type="term" value="F:sequence-specific DNA binding"/>
    <property type="evidence" value="ECO:0007669"/>
    <property type="project" value="InterPro"/>
</dbReference>
<accession>A0A922L782</accession>
<dbReference type="PRINTS" id="PR00047">
    <property type="entry name" value="STROIDFINGER"/>
</dbReference>
<dbReference type="SMART" id="SM00430">
    <property type="entry name" value="HOLI"/>
    <property type="match status" value="1"/>
</dbReference>
<keyword evidence="9 11" id="KW-0675">Receptor</keyword>
<organism evidence="16 17">
    <name type="scientific">Dermatophagoides farinae</name>
    <name type="common">American house dust mite</name>
    <dbReference type="NCBI Taxonomy" id="6954"/>
    <lineage>
        <taxon>Eukaryota</taxon>
        <taxon>Metazoa</taxon>
        <taxon>Ecdysozoa</taxon>
        <taxon>Arthropoda</taxon>
        <taxon>Chelicerata</taxon>
        <taxon>Arachnida</taxon>
        <taxon>Acari</taxon>
        <taxon>Acariformes</taxon>
        <taxon>Sarcoptiformes</taxon>
        <taxon>Astigmata</taxon>
        <taxon>Psoroptidia</taxon>
        <taxon>Analgoidea</taxon>
        <taxon>Pyroglyphidae</taxon>
        <taxon>Dermatophagoidinae</taxon>
        <taxon>Dermatophagoides</taxon>
    </lineage>
</organism>
<evidence type="ECO:0000256" key="8">
    <source>
        <dbReference type="ARBA" id="ARBA00023163"/>
    </source>
</evidence>
<evidence type="ECO:0000256" key="3">
    <source>
        <dbReference type="ARBA" id="ARBA00022771"/>
    </source>
</evidence>
<evidence type="ECO:0000256" key="9">
    <source>
        <dbReference type="ARBA" id="ARBA00023170"/>
    </source>
</evidence>
<dbReference type="Proteomes" id="UP000828236">
    <property type="component" value="Unassembled WGS sequence"/>
</dbReference>
<dbReference type="InterPro" id="IPR013088">
    <property type="entry name" value="Znf_NHR/GATA"/>
</dbReference>
<keyword evidence="5" id="KW-0007">Acetylation</keyword>
<keyword evidence="8 11" id="KW-0804">Transcription</keyword>
<keyword evidence="4 11" id="KW-0862">Zinc</keyword>
<dbReference type="Gene3D" id="3.30.50.10">
    <property type="entry name" value="Erythroid Transcription Factor GATA-1, subunit A"/>
    <property type="match status" value="1"/>
</dbReference>
<evidence type="ECO:0000256" key="11">
    <source>
        <dbReference type="RuleBase" id="RU004334"/>
    </source>
</evidence>
<comment type="subcellular location">
    <subcellularLocation>
        <location evidence="1 11">Nucleus</location>
    </subcellularLocation>
</comment>